<protein>
    <submittedName>
        <fullName evidence="1">Uncharacterized protein</fullName>
    </submittedName>
</protein>
<reference evidence="1" key="1">
    <citation type="submission" date="2014-09" db="EMBL/GenBank/DDBJ databases">
        <authorList>
            <person name="Magalhaes I.L.F."/>
            <person name="Oliveira U."/>
            <person name="Santos F.R."/>
            <person name="Vidigal T.H.D.A."/>
            <person name="Brescovit A.D."/>
            <person name="Santos A.J."/>
        </authorList>
    </citation>
    <scope>NUCLEOTIDE SEQUENCE</scope>
    <source>
        <tissue evidence="1">Shoot tissue taken approximately 20 cm above the soil surface</tissue>
    </source>
</reference>
<accession>A0A0A9H6U3</accession>
<dbReference type="EMBL" id="GBRH01166382">
    <property type="protein sequence ID" value="JAE31514.1"/>
    <property type="molecule type" value="Transcribed_RNA"/>
</dbReference>
<name>A0A0A9H6U3_ARUDO</name>
<evidence type="ECO:0000313" key="1">
    <source>
        <dbReference type="EMBL" id="JAE31514.1"/>
    </source>
</evidence>
<organism evidence="1">
    <name type="scientific">Arundo donax</name>
    <name type="common">Giant reed</name>
    <name type="synonym">Donax arundinaceus</name>
    <dbReference type="NCBI Taxonomy" id="35708"/>
    <lineage>
        <taxon>Eukaryota</taxon>
        <taxon>Viridiplantae</taxon>
        <taxon>Streptophyta</taxon>
        <taxon>Embryophyta</taxon>
        <taxon>Tracheophyta</taxon>
        <taxon>Spermatophyta</taxon>
        <taxon>Magnoliopsida</taxon>
        <taxon>Liliopsida</taxon>
        <taxon>Poales</taxon>
        <taxon>Poaceae</taxon>
        <taxon>PACMAD clade</taxon>
        <taxon>Arundinoideae</taxon>
        <taxon>Arundineae</taxon>
        <taxon>Arundo</taxon>
    </lineage>
</organism>
<sequence length="95" mass="9913">MAAGTCGSIGAVLSTSATSARVLPCACSSPIIVSMRVFQGMVGRRRSNSSVAPRLSTTQLSLSTSMMVLSKSNTTMIPAISLFLDDKGLICWLRG</sequence>
<proteinExistence type="predicted"/>
<dbReference type="AlphaFoldDB" id="A0A0A9H6U3"/>
<reference evidence="1" key="2">
    <citation type="journal article" date="2015" name="Data Brief">
        <title>Shoot transcriptome of the giant reed, Arundo donax.</title>
        <authorList>
            <person name="Barrero R.A."/>
            <person name="Guerrero F.D."/>
            <person name="Moolhuijzen P."/>
            <person name="Goolsby J.A."/>
            <person name="Tidwell J."/>
            <person name="Bellgard S.E."/>
            <person name="Bellgard M.I."/>
        </authorList>
    </citation>
    <scope>NUCLEOTIDE SEQUENCE</scope>
    <source>
        <tissue evidence="1">Shoot tissue taken approximately 20 cm above the soil surface</tissue>
    </source>
</reference>